<reference evidence="2 3" key="1">
    <citation type="submission" date="2019-07" db="EMBL/GenBank/DDBJ databases">
        <title>Whole genome shotgun sequence of Reyranella soli NBRC 108950.</title>
        <authorList>
            <person name="Hosoyama A."/>
            <person name="Uohara A."/>
            <person name="Ohji S."/>
            <person name="Ichikawa N."/>
        </authorList>
    </citation>
    <scope>NUCLEOTIDE SEQUENCE [LARGE SCALE GENOMIC DNA]</scope>
    <source>
        <strain evidence="2 3">NBRC 108950</strain>
    </source>
</reference>
<gene>
    <name evidence="2" type="ORF">RSO01_58020</name>
</gene>
<evidence type="ECO:0000313" key="2">
    <source>
        <dbReference type="EMBL" id="GEP58636.1"/>
    </source>
</evidence>
<dbReference type="EMBL" id="BKAJ01000106">
    <property type="protein sequence ID" value="GEP58636.1"/>
    <property type="molecule type" value="Genomic_DNA"/>
</dbReference>
<organism evidence="2 3">
    <name type="scientific">Reyranella soli</name>
    <dbReference type="NCBI Taxonomy" id="1230389"/>
    <lineage>
        <taxon>Bacteria</taxon>
        <taxon>Pseudomonadati</taxon>
        <taxon>Pseudomonadota</taxon>
        <taxon>Alphaproteobacteria</taxon>
        <taxon>Hyphomicrobiales</taxon>
        <taxon>Reyranellaceae</taxon>
        <taxon>Reyranella</taxon>
    </lineage>
</organism>
<evidence type="ECO:0000313" key="3">
    <source>
        <dbReference type="Proteomes" id="UP000321058"/>
    </source>
</evidence>
<dbReference type="AlphaFoldDB" id="A0A512NI73"/>
<dbReference type="Proteomes" id="UP000321058">
    <property type="component" value="Unassembled WGS sequence"/>
</dbReference>
<proteinExistence type="predicted"/>
<dbReference type="InterPro" id="IPR018759">
    <property type="entry name" value="BBP2_2"/>
</dbReference>
<name>A0A512NI73_9HYPH</name>
<evidence type="ECO:0008006" key="4">
    <source>
        <dbReference type="Google" id="ProtNLM"/>
    </source>
</evidence>
<protein>
    <recommendedName>
        <fullName evidence="4">Porin</fullName>
    </recommendedName>
</protein>
<feature type="region of interest" description="Disordered" evidence="1">
    <location>
        <begin position="16"/>
        <end position="36"/>
    </location>
</feature>
<comment type="caution">
    <text evidence="2">The sequence shown here is derived from an EMBL/GenBank/DDBJ whole genome shotgun (WGS) entry which is preliminary data.</text>
</comment>
<evidence type="ECO:0000256" key="1">
    <source>
        <dbReference type="SAM" id="MobiDB-lite"/>
    </source>
</evidence>
<keyword evidence="3" id="KW-1185">Reference proteome</keyword>
<feature type="compositionally biased region" description="Basic and acidic residues" evidence="1">
    <location>
        <begin position="23"/>
        <end position="36"/>
    </location>
</feature>
<accession>A0A512NI73</accession>
<sequence length="425" mass="47350">MGMSYPVAQVMAQVPGAVGQPQQREERPDYRSPVVRESEQYDAKGVRLGSFKFFGTLEADEVFNDNVNANSDALGKQAGFIQLINPTLELKSDWNNHMLRAYAKGGFGLYSVNPSLNNYQDVSVGADGRLDIQRNWNVYGGASWNRRHDEFGTPNTPTGIGLPVTVYNQTSANVGYFQTFNRLNVRVDGRYDNYNFFNNGLGPAQGVIPNSDRNRNELREALRFGYEFSPGYEVWVRGSLNQRRYYQLDSSGLDRSSNGFDVVGGMIIDLGGITAVEVFAGYLQQTYVSGQFSTISTPTFGLTGYWNPIHDLWVKPFIRRTVDDSAFTGSAAYLSTTGGLDVNYHVRPNVRLDAHADYAIADYSALSAGGSNQYDQYVTLRAGVMYLPTANFFVGPVYQFITRNSNQFNGDYNQNVVMLRLGARL</sequence>
<dbReference type="Pfam" id="PF10082">
    <property type="entry name" value="BBP2_2"/>
    <property type="match status" value="1"/>
</dbReference>